<dbReference type="CDD" id="cd00085">
    <property type="entry name" value="HNHc"/>
    <property type="match status" value="1"/>
</dbReference>
<organism evidence="4 5">
    <name type="scientific">Enteractinococcus helveticum</name>
    <dbReference type="NCBI Taxonomy" id="1837282"/>
    <lineage>
        <taxon>Bacteria</taxon>
        <taxon>Bacillati</taxon>
        <taxon>Actinomycetota</taxon>
        <taxon>Actinomycetes</taxon>
        <taxon>Micrococcales</taxon>
        <taxon>Micrococcaceae</taxon>
    </lineage>
</organism>
<keyword evidence="4" id="KW-0255">Endonuclease</keyword>
<comment type="similarity">
    <text evidence="1">Belongs to the Rv1128c/1148c/1588c/1702c/1945/3466 family.</text>
</comment>
<dbReference type="SMART" id="SM00507">
    <property type="entry name" value="HNHc"/>
    <property type="match status" value="1"/>
</dbReference>
<evidence type="ECO:0000256" key="1">
    <source>
        <dbReference type="ARBA" id="ARBA00023450"/>
    </source>
</evidence>
<dbReference type="GO" id="GO:0004519">
    <property type="term" value="F:endonuclease activity"/>
    <property type="evidence" value="ECO:0007669"/>
    <property type="project" value="UniProtKB-KW"/>
</dbReference>
<sequence>MTTILAPIADTTLDEIDRQMSLLEPVETESAAIERIRKVERLIGRLESVQLRATARLEAMRLAREAQDKIPKAQRGKGLGSEVALARSVSPARGKQHLELAGTLSKDMRHTAAALAEGKIRAEHAQAVARESSELSALHRRKIDSAMKDRYGSAGPRELASEARAHAQRLDPRTAADRFAKAKDHRRIFTQPAQDGMSKLVAYGPTPDIVAAEQGLRQWAKTQIVKGKTQDQHGNKRSKDQLMFDELIRRVTGQTTGLVDKIELLLAMTPDTLLAQGDDPAWLIGHGSIPAPVARQWLSDDELSVPLRRVFTDQKGQQISDMEFLSRDFPSGVRKMVLLRDKTCRTPFCEAPIAEMDHIIPDRDGGRPNWGNASGLCSACNQTKENRDWRHEGNETILEVITPTGHRYTNKPGPVIPGAQPSQAIDPKPPDGDRADDHPPDRHPPPESSP</sequence>
<feature type="domain" description="HNH nuclease" evidence="3">
    <location>
        <begin position="332"/>
        <end position="382"/>
    </location>
</feature>
<dbReference type="InterPro" id="IPR003870">
    <property type="entry name" value="DUF222"/>
</dbReference>
<feature type="region of interest" description="Disordered" evidence="2">
    <location>
        <begin position="402"/>
        <end position="450"/>
    </location>
</feature>
<dbReference type="Proteomes" id="UP000703315">
    <property type="component" value="Unassembled WGS sequence"/>
</dbReference>
<dbReference type="EMBL" id="DYXC01000109">
    <property type="protein sequence ID" value="HJF15108.1"/>
    <property type="molecule type" value="Genomic_DNA"/>
</dbReference>
<comment type="caution">
    <text evidence="4">The sequence shown here is derived from an EMBL/GenBank/DDBJ whole genome shotgun (WGS) entry which is preliminary data.</text>
</comment>
<dbReference type="AlphaFoldDB" id="A0A921FN03"/>
<dbReference type="RefSeq" id="WP_303906606.1">
    <property type="nucleotide sequence ID" value="NZ_DYXC01000109.1"/>
</dbReference>
<keyword evidence="4" id="KW-0540">Nuclease</keyword>
<reference evidence="4" key="2">
    <citation type="submission" date="2021-09" db="EMBL/GenBank/DDBJ databases">
        <authorList>
            <person name="Gilroy R."/>
        </authorList>
    </citation>
    <scope>NUCLEOTIDE SEQUENCE</scope>
    <source>
        <strain evidence="4">ChiHjej13B12-14962</strain>
    </source>
</reference>
<protein>
    <submittedName>
        <fullName evidence="4">HNH endonuclease</fullName>
    </submittedName>
</protein>
<dbReference type="InterPro" id="IPR003615">
    <property type="entry name" value="HNH_nuc"/>
</dbReference>
<dbReference type="InterPro" id="IPR002711">
    <property type="entry name" value="HNH"/>
</dbReference>
<gene>
    <name evidence="4" type="ORF">K8V32_09955</name>
</gene>
<name>A0A921FN03_9MICC</name>
<dbReference type="Gene3D" id="1.10.30.50">
    <property type="match status" value="1"/>
</dbReference>
<keyword evidence="4" id="KW-0378">Hydrolase</keyword>
<dbReference type="Pfam" id="PF01844">
    <property type="entry name" value="HNH"/>
    <property type="match status" value="1"/>
</dbReference>
<evidence type="ECO:0000256" key="2">
    <source>
        <dbReference type="SAM" id="MobiDB-lite"/>
    </source>
</evidence>
<feature type="compositionally biased region" description="Basic and acidic residues" evidence="2">
    <location>
        <begin position="428"/>
        <end position="450"/>
    </location>
</feature>
<dbReference type="Pfam" id="PF02720">
    <property type="entry name" value="DUF222"/>
    <property type="match status" value="1"/>
</dbReference>
<accession>A0A921FN03</accession>
<reference evidence="4" key="1">
    <citation type="journal article" date="2021" name="PeerJ">
        <title>Extensive microbial diversity within the chicken gut microbiome revealed by metagenomics and culture.</title>
        <authorList>
            <person name="Gilroy R."/>
            <person name="Ravi A."/>
            <person name="Getino M."/>
            <person name="Pursley I."/>
            <person name="Horton D.L."/>
            <person name="Alikhan N.F."/>
            <person name="Baker D."/>
            <person name="Gharbi K."/>
            <person name="Hall N."/>
            <person name="Watson M."/>
            <person name="Adriaenssens E.M."/>
            <person name="Foster-Nyarko E."/>
            <person name="Jarju S."/>
            <person name="Secka A."/>
            <person name="Antonio M."/>
            <person name="Oren A."/>
            <person name="Chaudhuri R.R."/>
            <person name="La Ragione R."/>
            <person name="Hildebrand F."/>
            <person name="Pallen M.J."/>
        </authorList>
    </citation>
    <scope>NUCLEOTIDE SEQUENCE</scope>
    <source>
        <strain evidence="4">ChiHjej13B12-14962</strain>
    </source>
</reference>
<dbReference type="GO" id="GO:0008270">
    <property type="term" value="F:zinc ion binding"/>
    <property type="evidence" value="ECO:0007669"/>
    <property type="project" value="InterPro"/>
</dbReference>
<dbReference type="GO" id="GO:0003676">
    <property type="term" value="F:nucleic acid binding"/>
    <property type="evidence" value="ECO:0007669"/>
    <property type="project" value="InterPro"/>
</dbReference>
<proteinExistence type="inferred from homology"/>
<evidence type="ECO:0000313" key="5">
    <source>
        <dbReference type="Proteomes" id="UP000703315"/>
    </source>
</evidence>
<evidence type="ECO:0000259" key="3">
    <source>
        <dbReference type="SMART" id="SM00507"/>
    </source>
</evidence>
<evidence type="ECO:0000313" key="4">
    <source>
        <dbReference type="EMBL" id="HJF15108.1"/>
    </source>
</evidence>